<evidence type="ECO:0000313" key="2">
    <source>
        <dbReference type="EMBL" id="SFA43300.1"/>
    </source>
</evidence>
<accession>A0A1I0SUU5</accession>
<protein>
    <submittedName>
        <fullName evidence="2">Uncharacterized protein</fullName>
    </submittedName>
</protein>
<keyword evidence="1" id="KW-1133">Transmembrane helix</keyword>
<keyword evidence="3" id="KW-1185">Reference proteome</keyword>
<keyword evidence="1" id="KW-0472">Membrane</keyword>
<dbReference type="EMBL" id="FOJM01000003">
    <property type="protein sequence ID" value="SFA43300.1"/>
    <property type="molecule type" value="Genomic_DNA"/>
</dbReference>
<dbReference type="Proteomes" id="UP000198836">
    <property type="component" value="Unassembled WGS sequence"/>
</dbReference>
<evidence type="ECO:0000313" key="3">
    <source>
        <dbReference type="Proteomes" id="UP000198836"/>
    </source>
</evidence>
<organism evidence="2 3">
    <name type="scientific">Pedobacter suwonensis</name>
    <dbReference type="NCBI Taxonomy" id="332999"/>
    <lineage>
        <taxon>Bacteria</taxon>
        <taxon>Pseudomonadati</taxon>
        <taxon>Bacteroidota</taxon>
        <taxon>Sphingobacteriia</taxon>
        <taxon>Sphingobacteriales</taxon>
        <taxon>Sphingobacteriaceae</taxon>
        <taxon>Pedobacter</taxon>
    </lineage>
</organism>
<feature type="transmembrane region" description="Helical" evidence="1">
    <location>
        <begin position="21"/>
        <end position="40"/>
    </location>
</feature>
<gene>
    <name evidence="2" type="ORF">SAMN04488511_103310</name>
</gene>
<proteinExistence type="predicted"/>
<name>A0A1I0SUU5_9SPHI</name>
<dbReference type="AlphaFoldDB" id="A0A1I0SUU5"/>
<reference evidence="3" key="1">
    <citation type="submission" date="2016-10" db="EMBL/GenBank/DDBJ databases">
        <authorList>
            <person name="Varghese N."/>
            <person name="Submissions S."/>
        </authorList>
    </citation>
    <scope>NUCLEOTIDE SEQUENCE [LARGE SCALE GENOMIC DNA]</scope>
    <source>
        <strain evidence="3">DSM 18130</strain>
    </source>
</reference>
<evidence type="ECO:0000256" key="1">
    <source>
        <dbReference type="SAM" id="Phobius"/>
    </source>
</evidence>
<sequence>MSPKGSFLLASKGNTKSPLKIYSFFDLVFIGIHNGFAILLKPVAQLVQWSPKIYQTGFK</sequence>
<keyword evidence="1" id="KW-0812">Transmembrane</keyword>